<comment type="caution">
    <text evidence="3">The sequence shown here is derived from an EMBL/GenBank/DDBJ whole genome shotgun (WGS) entry which is preliminary data.</text>
</comment>
<proteinExistence type="predicted"/>
<name>A0A1V9XIM9_9ACAR</name>
<dbReference type="SMART" id="SM00060">
    <property type="entry name" value="FN3"/>
    <property type="match status" value="4"/>
</dbReference>
<keyword evidence="4" id="KW-1185">Reference proteome</keyword>
<accession>A0A1V9XIM9</accession>
<dbReference type="CDD" id="cd00063">
    <property type="entry name" value="FN3"/>
    <property type="match status" value="3"/>
</dbReference>
<evidence type="ECO:0000256" key="1">
    <source>
        <dbReference type="ARBA" id="ARBA00022737"/>
    </source>
</evidence>
<sequence>AGDDRKVVFTGLVPSTNYNVTVVPKIYFGGNVYIGEGATASFITEHYTYPVPSNFTQELTVTDLGADVDIHWMLNAPKELVVANYLVALKDTKGRLVLSTSSATPNVKFTGLPLVAKFRAEVTPVFNFSVVSRNGSTGIFDFATTKFDIGPPRDFRFAPLSSKRVLLGWKAPARTNRLPLRYNVTYCLRDNCASASVLNSTRLLLEQLVPMSTYNLRITPIVAVAEWQGQPGKTLSSNFTTAAKDWPAATDVAFVVTNSTNQTISYVVTWTAENLPQLDCFEVRVCGVNCMTTVTKDPSSEVTLSYFRNYTVSIVVRYVFPLDQVVRSNSTTKLLSTPGTAPGHVTDVTVFNVTANTIQLRWNAPANVPSTVERVYLILDMNENVVESSFTEVFLLMHLKTYHQYNVSIQTHATYENVSYRGIDTFVAFRTDVGTPGPVQDLEVVQDATSTAYHVSWSPPAADQANGPVDFYLVCVYNQTREKIVEMSTVRTRNVTVTVPLVKQANYTVTVSAVNIDGHGTSKVGSKTERPVTFHGYVAPITLRVLNRTSTSVTVEVLPAGVDRQRSNADPKFGLFYEVEFVSTGRVVTSAMAIITIANLTPFTTEMVHARACFEPEFCSDDVPFHLTTDVEGPSAVRRLAGDVEQRTHPIFTWERPETLNGPLDGFRLELVKVDEDADKHIFLLPASQNRFEYSTNDEYEM</sequence>
<dbReference type="STRING" id="418985.A0A1V9XIM9"/>
<dbReference type="SUPFAM" id="SSF49265">
    <property type="entry name" value="Fibronectin type III"/>
    <property type="match status" value="3"/>
</dbReference>
<feature type="domain" description="Fibronectin type-III" evidence="2">
    <location>
        <begin position="438"/>
        <end position="541"/>
    </location>
</feature>
<reference evidence="3 4" key="1">
    <citation type="journal article" date="2017" name="Gigascience">
        <title>Draft genome of the honey bee ectoparasitic mite, Tropilaelaps mercedesae, is shaped by the parasitic life history.</title>
        <authorList>
            <person name="Dong X."/>
            <person name="Armstrong S.D."/>
            <person name="Xia D."/>
            <person name="Makepeace B.L."/>
            <person name="Darby A.C."/>
            <person name="Kadowaki T."/>
        </authorList>
    </citation>
    <scope>NUCLEOTIDE SEQUENCE [LARGE SCALE GENOMIC DNA]</scope>
    <source>
        <strain evidence="3">Wuxi-XJTLU</strain>
    </source>
</reference>
<keyword evidence="1" id="KW-0677">Repeat</keyword>
<protein>
    <submittedName>
        <fullName evidence="3">Phosphotidylinositol phosphatase PTPRQ-like</fullName>
    </submittedName>
</protein>
<dbReference type="PANTHER" id="PTHR46708">
    <property type="entry name" value="TENASCIN"/>
    <property type="match status" value="1"/>
</dbReference>
<dbReference type="EMBL" id="MNPL01010291">
    <property type="protein sequence ID" value="OQR73228.1"/>
    <property type="molecule type" value="Genomic_DNA"/>
</dbReference>
<dbReference type="InterPro" id="IPR003961">
    <property type="entry name" value="FN3_dom"/>
</dbReference>
<feature type="domain" description="Fibronectin type-III" evidence="2">
    <location>
        <begin position="151"/>
        <end position="244"/>
    </location>
</feature>
<evidence type="ECO:0000313" key="4">
    <source>
        <dbReference type="Proteomes" id="UP000192247"/>
    </source>
</evidence>
<gene>
    <name evidence="3" type="ORF">BIW11_09866</name>
</gene>
<dbReference type="PANTHER" id="PTHR46708:SF2">
    <property type="entry name" value="FIBRONECTIN TYPE-III DOMAIN-CONTAINING PROTEIN"/>
    <property type="match status" value="1"/>
</dbReference>
<dbReference type="PROSITE" id="PS50853">
    <property type="entry name" value="FN3"/>
    <property type="match status" value="2"/>
</dbReference>
<evidence type="ECO:0000313" key="3">
    <source>
        <dbReference type="EMBL" id="OQR73228.1"/>
    </source>
</evidence>
<dbReference type="Proteomes" id="UP000192247">
    <property type="component" value="Unassembled WGS sequence"/>
</dbReference>
<dbReference type="InterPro" id="IPR013783">
    <property type="entry name" value="Ig-like_fold"/>
</dbReference>
<dbReference type="AlphaFoldDB" id="A0A1V9XIM9"/>
<dbReference type="Gene3D" id="2.60.40.10">
    <property type="entry name" value="Immunoglobulins"/>
    <property type="match status" value="3"/>
</dbReference>
<feature type="non-terminal residue" evidence="3">
    <location>
        <position position="1"/>
    </location>
</feature>
<dbReference type="InterPro" id="IPR050991">
    <property type="entry name" value="ECM_Regulatory_Proteins"/>
</dbReference>
<evidence type="ECO:0000259" key="2">
    <source>
        <dbReference type="PROSITE" id="PS50853"/>
    </source>
</evidence>
<dbReference type="InParanoid" id="A0A1V9XIM9"/>
<dbReference type="InterPro" id="IPR036116">
    <property type="entry name" value="FN3_sf"/>
</dbReference>
<dbReference type="OrthoDB" id="6494095at2759"/>
<dbReference type="Pfam" id="PF00041">
    <property type="entry name" value="fn3"/>
    <property type="match status" value="3"/>
</dbReference>
<organism evidence="3 4">
    <name type="scientific">Tropilaelaps mercedesae</name>
    <dbReference type="NCBI Taxonomy" id="418985"/>
    <lineage>
        <taxon>Eukaryota</taxon>
        <taxon>Metazoa</taxon>
        <taxon>Ecdysozoa</taxon>
        <taxon>Arthropoda</taxon>
        <taxon>Chelicerata</taxon>
        <taxon>Arachnida</taxon>
        <taxon>Acari</taxon>
        <taxon>Parasitiformes</taxon>
        <taxon>Mesostigmata</taxon>
        <taxon>Gamasina</taxon>
        <taxon>Dermanyssoidea</taxon>
        <taxon>Laelapidae</taxon>
        <taxon>Tropilaelaps</taxon>
    </lineage>
</organism>